<dbReference type="EMBL" id="LN515531">
    <property type="protein sequence ID" value="CEA13331.1"/>
    <property type="molecule type" value="Genomic_DNA"/>
</dbReference>
<dbReference type="InterPro" id="IPR037117">
    <property type="entry name" value="Dihydroorotate_DH_ele_sf"/>
</dbReference>
<dbReference type="Gene3D" id="2.10.240.10">
    <property type="entry name" value="Dihydroorotate dehydrogenase, electron transfer subunit"/>
    <property type="match status" value="1"/>
</dbReference>
<evidence type="ECO:0000313" key="18">
    <source>
        <dbReference type="Proteomes" id="UP000062768"/>
    </source>
</evidence>
<evidence type="ECO:0000256" key="6">
    <source>
        <dbReference type="ARBA" id="ARBA00022827"/>
    </source>
</evidence>
<dbReference type="InterPro" id="IPR039261">
    <property type="entry name" value="FNR_nucleotide-bd"/>
</dbReference>
<evidence type="ECO:0000256" key="10">
    <source>
        <dbReference type="ARBA" id="ARBA00023014"/>
    </source>
</evidence>
<dbReference type="Pfam" id="PF10418">
    <property type="entry name" value="DHODB_Fe-S_bind"/>
    <property type="match status" value="1"/>
</dbReference>
<reference evidence="14" key="1">
    <citation type="submission" date="2013-12" db="EMBL/GenBank/DDBJ databases">
        <title>The complete genome sequence of Methanobacterium sp. BRM9.</title>
        <authorList>
            <consortium name="Pastoral Greenhouse Gas Research Consortium"/>
            <person name="Kelly W.J."/>
            <person name="Leahy S.C."/>
            <person name="Perry R."/>
            <person name="Li D."/>
            <person name="Altermann E."/>
            <person name="Lambie S.C."/>
            <person name="Attwood G.T."/>
        </authorList>
    </citation>
    <scope>NUCLEOTIDE SEQUENCE [LARGE SCALE GENOMIC DNA]</scope>
    <source>
        <strain evidence="14">BRM9</strain>
    </source>
</reference>
<dbReference type="InterPro" id="IPR017938">
    <property type="entry name" value="Riboflavin_synthase-like_b-brl"/>
</dbReference>
<dbReference type="GO" id="GO:0009055">
    <property type="term" value="F:electron transfer activity"/>
    <property type="evidence" value="ECO:0007669"/>
    <property type="project" value="UniProtKB-UniRule"/>
</dbReference>
<dbReference type="GO" id="GO:0050660">
    <property type="term" value="F:flavin adenine dinucleotide binding"/>
    <property type="evidence" value="ECO:0007669"/>
    <property type="project" value="InterPro"/>
</dbReference>
<keyword evidence="10 11" id="KW-0411">Iron-sulfur</keyword>
<organism evidence="14 17">
    <name type="scientific">Methanobacterium formicicum</name>
    <dbReference type="NCBI Taxonomy" id="2162"/>
    <lineage>
        <taxon>Archaea</taxon>
        <taxon>Methanobacteriati</taxon>
        <taxon>Methanobacteriota</taxon>
        <taxon>Methanomada group</taxon>
        <taxon>Methanobacteria</taxon>
        <taxon>Methanobacteriales</taxon>
        <taxon>Methanobacteriaceae</taxon>
        <taxon>Methanobacterium</taxon>
    </lineage>
</organism>
<keyword evidence="7 11" id="KW-0665">Pyrimidine biosynthesis</keyword>
<comment type="similarity">
    <text evidence="1 11">Belongs to the PyrK family.</text>
</comment>
<dbReference type="HAMAP" id="MF_01211">
    <property type="entry name" value="DHODB_Fe_S_bind"/>
    <property type="match status" value="1"/>
</dbReference>
<dbReference type="Proteomes" id="UP000062768">
    <property type="component" value="Chromosome I"/>
</dbReference>
<sequence length="270" mass="30115">MYRKEIKNIPQVLPINRIVEETPTVKTFYLPWEFEGESPGQFLMVWNFQDEKPMSISSLDPVNGEVGISVKMVGPFTQALHKLQENDKIGLRGPYGNGFEIAGSRVLAVGGGIGMAPVAAFTEEASRRGVQVDTITAATTKDEILFTQRLENAGARVFPTTDDGSHGFCGFATELAEKLIKEEDYDMVVSCGPEIMMKKLHLLTEENQIPAQFSLERYMKCALGICGQCCVDDVGWRICVEGPVFWGDQLRLIKEFGEYHRNASGIKEYF</sequence>
<evidence type="ECO:0000259" key="13">
    <source>
        <dbReference type="PROSITE" id="PS51384"/>
    </source>
</evidence>
<evidence type="ECO:0000256" key="1">
    <source>
        <dbReference type="ARBA" id="ARBA00006422"/>
    </source>
</evidence>
<dbReference type="InterPro" id="IPR012165">
    <property type="entry name" value="Cyt_c3_hydrogenase_gsu"/>
</dbReference>
<feature type="binding site" evidence="11 12">
    <location>
        <position position="229"/>
    </location>
    <ligand>
        <name>[2Fe-2S] cluster</name>
        <dbReference type="ChEBI" id="CHEBI:190135"/>
    </ligand>
</feature>
<evidence type="ECO:0000256" key="3">
    <source>
        <dbReference type="ARBA" id="ARBA00022630"/>
    </source>
</evidence>
<feature type="domain" description="FAD-binding FR-type" evidence="13">
    <location>
        <begin position="8"/>
        <end position="101"/>
    </location>
</feature>
<dbReference type="InterPro" id="IPR050353">
    <property type="entry name" value="PyrK_electron_transfer"/>
</dbReference>
<evidence type="ECO:0000256" key="8">
    <source>
        <dbReference type="ARBA" id="ARBA00022982"/>
    </source>
</evidence>
<dbReference type="STRING" id="2162.BRM9_0321"/>
<dbReference type="PIRSF" id="PIRSF006816">
    <property type="entry name" value="Cyc3_hyd_g"/>
    <property type="match status" value="1"/>
</dbReference>
<comment type="cofactor">
    <cofactor evidence="12">
        <name>[2Fe-2S] cluster</name>
        <dbReference type="ChEBI" id="CHEBI:190135"/>
    </cofactor>
    <text evidence="12">Binds 1 [2Fe-2S] cluster per subunit.</text>
</comment>
<evidence type="ECO:0000256" key="9">
    <source>
        <dbReference type="ARBA" id="ARBA00023004"/>
    </source>
</evidence>
<dbReference type="SUPFAM" id="SSF52343">
    <property type="entry name" value="Ferredoxin reductase-like, C-terminal NADP-linked domain"/>
    <property type="match status" value="1"/>
</dbReference>
<dbReference type="AlphaFoldDB" id="A0A089ZGC5"/>
<dbReference type="GO" id="GO:0044205">
    <property type="term" value="P:'de novo' UMP biosynthetic process"/>
    <property type="evidence" value="ECO:0007669"/>
    <property type="project" value="UniProtKB-UniRule"/>
</dbReference>
<feature type="binding site" evidence="11 12">
    <location>
        <position position="226"/>
    </location>
    <ligand>
        <name>[2Fe-2S] cluster</name>
        <dbReference type="ChEBI" id="CHEBI:190135"/>
    </ligand>
</feature>
<dbReference type="Proteomes" id="UP000029661">
    <property type="component" value="Chromosome"/>
</dbReference>
<keyword evidence="4 11" id="KW-0001">2Fe-2S</keyword>
<evidence type="ECO:0000256" key="4">
    <source>
        <dbReference type="ARBA" id="ARBA00022714"/>
    </source>
</evidence>
<dbReference type="PROSITE" id="PS51384">
    <property type="entry name" value="FAD_FR"/>
    <property type="match status" value="1"/>
</dbReference>
<keyword evidence="6 11" id="KW-0274">FAD</keyword>
<evidence type="ECO:0000256" key="7">
    <source>
        <dbReference type="ARBA" id="ARBA00022975"/>
    </source>
</evidence>
<dbReference type="SUPFAM" id="SSF63380">
    <property type="entry name" value="Riboflavin synthase domain-like"/>
    <property type="match status" value="1"/>
</dbReference>
<dbReference type="InterPro" id="IPR019480">
    <property type="entry name" value="Dihydroorotate_DH_Fe-S-bd"/>
</dbReference>
<gene>
    <name evidence="11 14" type="primary">pyrK</name>
    <name evidence="14" type="ORF">BRM9_0321</name>
    <name evidence="15" type="ORF">DSM1535_0983</name>
    <name evidence="16" type="ORF">MB9_2068</name>
</gene>
<keyword evidence="9 11" id="KW-0408">Iron</keyword>
<feature type="binding site" evidence="11 12">
    <location>
        <position position="239"/>
    </location>
    <ligand>
        <name>[2Fe-2S] cluster</name>
        <dbReference type="ChEBI" id="CHEBI:190135"/>
    </ligand>
</feature>
<dbReference type="RefSeq" id="WP_081944535.1">
    <property type="nucleotide sequence ID" value="NZ_CALCVY010000168.1"/>
</dbReference>
<dbReference type="EMBL" id="LN734822">
    <property type="protein sequence ID" value="CEL25690.1"/>
    <property type="molecule type" value="Genomic_DNA"/>
</dbReference>
<evidence type="ECO:0000313" key="17">
    <source>
        <dbReference type="Proteomes" id="UP000029661"/>
    </source>
</evidence>
<comment type="cofactor">
    <cofactor evidence="11">
        <name>[2Fe-2S] cluster</name>
        <dbReference type="ChEBI" id="CHEBI:190135"/>
    </cofactor>
    <text evidence="11">Binds 1 [2Fe-2S] cluster per subunit.</text>
</comment>
<evidence type="ECO:0000313" key="14">
    <source>
        <dbReference type="EMBL" id="AIS31148.1"/>
    </source>
</evidence>
<comment type="pathway">
    <text evidence="11">Pyrimidine metabolism; UMP biosynthesis via de novo pathway; orotate from (S)-dihydroorotate (NAD(+) route): step 1/1.</text>
</comment>
<proteinExistence type="inferred from homology"/>
<dbReference type="PATRIC" id="fig|2162.10.peg.2140"/>
<evidence type="ECO:0000256" key="12">
    <source>
        <dbReference type="PIRSR" id="PIRSR006816-2"/>
    </source>
</evidence>
<dbReference type="KEGG" id="mfc:BRM9_0321"/>
<evidence type="ECO:0000256" key="5">
    <source>
        <dbReference type="ARBA" id="ARBA00022723"/>
    </source>
</evidence>
<dbReference type="GeneID" id="26740299"/>
<keyword evidence="18" id="KW-1185">Reference proteome</keyword>
<evidence type="ECO:0000256" key="11">
    <source>
        <dbReference type="HAMAP-Rule" id="MF_01211"/>
    </source>
</evidence>
<dbReference type="PANTHER" id="PTHR43513">
    <property type="entry name" value="DIHYDROOROTATE DEHYDROGENASE B (NAD(+)), ELECTRON TRANSFER SUBUNIT"/>
    <property type="match status" value="1"/>
</dbReference>
<dbReference type="GO" id="GO:0046872">
    <property type="term" value="F:metal ion binding"/>
    <property type="evidence" value="ECO:0007669"/>
    <property type="project" value="UniProtKB-KW"/>
</dbReference>
<dbReference type="InterPro" id="IPR017927">
    <property type="entry name" value="FAD-bd_FR_type"/>
</dbReference>
<dbReference type="UniPathway" id="UPA00070">
    <property type="reaction ID" value="UER00945"/>
</dbReference>
<dbReference type="PANTHER" id="PTHR43513:SF3">
    <property type="entry name" value="DIHYDROOROTATE DEHYDROGENASE B (NAD(+)), ELECTRON TRANSFER SUBUNIT-RELATED"/>
    <property type="match status" value="1"/>
</dbReference>
<keyword evidence="8 11" id="KW-0249">Electron transport</keyword>
<name>A0A089ZGC5_METFO</name>
<keyword evidence="5 11" id="KW-0479">Metal-binding</keyword>
<feature type="binding site" evidence="11 12">
    <location>
        <position position="221"/>
    </location>
    <ligand>
        <name>[2Fe-2S] cluster</name>
        <dbReference type="ChEBI" id="CHEBI:190135"/>
    </ligand>
</feature>
<keyword evidence="3 11" id="KW-0285">Flavoprotein</keyword>
<dbReference type="EMBL" id="CP006933">
    <property type="protein sequence ID" value="AIS31148.1"/>
    <property type="molecule type" value="Genomic_DNA"/>
</dbReference>
<comment type="function">
    <text evidence="11">Responsible for channeling the electrons from the oxidation of dihydroorotate from the FMN redox center in the PyrD type B subunit to the ultimate electron acceptor NAD(+).</text>
</comment>
<accession>A0A089ZGC5</accession>
<keyword evidence="2 11" id="KW-0813">Transport</keyword>
<protein>
    <recommendedName>
        <fullName evidence="11">Probable dihydroorotate dehydrogenase B (NAD(+)), electron transfer subunit</fullName>
    </recommendedName>
    <alternativeName>
        <fullName evidence="11">Dihydroorotate oxidase B, electron transfer subunit</fullName>
    </alternativeName>
</protein>
<comment type="subunit">
    <text evidence="11">Heterotetramer of 2 PyrK and 2 PyrD type B subunits.</text>
</comment>
<dbReference type="GO" id="GO:0016491">
    <property type="term" value="F:oxidoreductase activity"/>
    <property type="evidence" value="ECO:0007669"/>
    <property type="project" value="InterPro"/>
</dbReference>
<evidence type="ECO:0000313" key="15">
    <source>
        <dbReference type="EMBL" id="CEA13331.1"/>
    </source>
</evidence>
<comment type="cofactor">
    <cofactor evidence="11">
        <name>FAD</name>
        <dbReference type="ChEBI" id="CHEBI:57692"/>
    </cofactor>
    <text evidence="11">Binds 1 FAD per subunit.</text>
</comment>
<reference evidence="16" key="2">
    <citation type="submission" date="2014-09" db="EMBL/GenBank/DDBJ databases">
        <authorList>
            <person name="Bishop-Lilly K.A."/>
            <person name="Broomall S.M."/>
            <person name="Chain P.S."/>
            <person name="Chertkov O."/>
            <person name="Coyne S.R."/>
            <person name="Daligault H.E."/>
            <person name="Davenport K.W."/>
            <person name="Erkkila T."/>
            <person name="Frey K.G."/>
            <person name="Gibbons H.S."/>
            <person name="Gu W."/>
            <person name="Jaissle J."/>
            <person name="Johnson S.L."/>
            <person name="Koroleva G.I."/>
            <person name="Ladner J.T."/>
            <person name="Lo C.-C."/>
            <person name="Minogue T.D."/>
            <person name="Munk C."/>
            <person name="Palacios G.F."/>
            <person name="Redden C.L."/>
            <person name="Rosenzweig C.N."/>
            <person name="Scholz M.B."/>
            <person name="Teshima H."/>
            <person name="Xu Y."/>
        </authorList>
    </citation>
    <scope>NUCLEOTIDE SEQUENCE</scope>
    <source>
        <strain evidence="16">Mb9</strain>
    </source>
</reference>
<dbReference type="NCBIfam" id="NF000796">
    <property type="entry name" value="PRK00054.1-1"/>
    <property type="match status" value="1"/>
</dbReference>
<dbReference type="GO" id="GO:0051537">
    <property type="term" value="F:2 iron, 2 sulfur cluster binding"/>
    <property type="evidence" value="ECO:0007669"/>
    <property type="project" value="UniProtKB-KW"/>
</dbReference>
<dbReference type="Gene3D" id="3.40.50.80">
    <property type="entry name" value="Nucleotide-binding domain of ferredoxin-NADP reductase (FNR) module"/>
    <property type="match status" value="1"/>
</dbReference>
<evidence type="ECO:0000256" key="2">
    <source>
        <dbReference type="ARBA" id="ARBA00022448"/>
    </source>
</evidence>
<dbReference type="InterPro" id="IPR023455">
    <property type="entry name" value="Dihydroorotate_DHASE_ETsu"/>
</dbReference>
<evidence type="ECO:0000313" key="16">
    <source>
        <dbReference type="EMBL" id="CEL25690.1"/>
    </source>
</evidence>
<dbReference type="Gene3D" id="2.40.30.10">
    <property type="entry name" value="Translation factors"/>
    <property type="match status" value="1"/>
</dbReference>
<dbReference type="CDD" id="cd06220">
    <property type="entry name" value="DHOD_e_trans_like2"/>
    <property type="match status" value="1"/>
</dbReference>
<dbReference type="KEGG" id="mfi:DSM1535_0983"/>